<reference evidence="2 3" key="1">
    <citation type="submission" date="2017-11" db="EMBL/GenBank/DDBJ databases">
        <title>De-novo sequencing of pomegranate (Punica granatum L.) genome.</title>
        <authorList>
            <person name="Akparov Z."/>
            <person name="Amiraslanov A."/>
            <person name="Hajiyeva S."/>
            <person name="Abbasov M."/>
            <person name="Kaur K."/>
            <person name="Hamwieh A."/>
            <person name="Solovyev V."/>
            <person name="Salamov A."/>
            <person name="Braich B."/>
            <person name="Kosarev P."/>
            <person name="Mahmoud A."/>
            <person name="Hajiyev E."/>
            <person name="Babayeva S."/>
            <person name="Izzatullayeva V."/>
            <person name="Mammadov A."/>
            <person name="Mammadov A."/>
            <person name="Sharifova S."/>
            <person name="Ojaghi J."/>
            <person name="Eynullazada K."/>
            <person name="Bayramov B."/>
            <person name="Abdulazimova A."/>
            <person name="Shahmuradov I."/>
        </authorList>
    </citation>
    <scope>NUCLEOTIDE SEQUENCE [LARGE SCALE GENOMIC DNA]</scope>
    <source>
        <strain evidence="3">cv. AG2017</strain>
        <tissue evidence="2">Leaf</tissue>
    </source>
</reference>
<proteinExistence type="predicted"/>
<dbReference type="AlphaFoldDB" id="A0A2I0J3T1"/>
<protein>
    <submittedName>
        <fullName evidence="2">Uncharacterized protein</fullName>
    </submittedName>
</protein>
<dbReference type="Proteomes" id="UP000233551">
    <property type="component" value="Unassembled WGS sequence"/>
</dbReference>
<accession>A0A2I0J3T1</accession>
<comment type="caution">
    <text evidence="2">The sequence shown here is derived from an EMBL/GenBank/DDBJ whole genome shotgun (WGS) entry which is preliminary data.</text>
</comment>
<evidence type="ECO:0000313" key="3">
    <source>
        <dbReference type="Proteomes" id="UP000233551"/>
    </source>
</evidence>
<feature type="region of interest" description="Disordered" evidence="1">
    <location>
        <begin position="33"/>
        <end position="69"/>
    </location>
</feature>
<organism evidence="2 3">
    <name type="scientific">Punica granatum</name>
    <name type="common">Pomegranate</name>
    <dbReference type="NCBI Taxonomy" id="22663"/>
    <lineage>
        <taxon>Eukaryota</taxon>
        <taxon>Viridiplantae</taxon>
        <taxon>Streptophyta</taxon>
        <taxon>Embryophyta</taxon>
        <taxon>Tracheophyta</taxon>
        <taxon>Spermatophyta</taxon>
        <taxon>Magnoliopsida</taxon>
        <taxon>eudicotyledons</taxon>
        <taxon>Gunneridae</taxon>
        <taxon>Pentapetalae</taxon>
        <taxon>rosids</taxon>
        <taxon>malvids</taxon>
        <taxon>Myrtales</taxon>
        <taxon>Lythraceae</taxon>
        <taxon>Punica</taxon>
    </lineage>
</organism>
<feature type="compositionally biased region" description="Polar residues" evidence="1">
    <location>
        <begin position="50"/>
        <end position="65"/>
    </location>
</feature>
<name>A0A2I0J3T1_PUNGR</name>
<dbReference type="EMBL" id="PGOL01002074">
    <property type="protein sequence ID" value="PKI50887.1"/>
    <property type="molecule type" value="Genomic_DNA"/>
</dbReference>
<sequence length="123" mass="13811">MSAPHFGSPTPTKDSRPKLELLFMTRQSEANARTWEHGLQKRSKVLQKGSEGQSKWKINNEPQNSRSRHFGTIHHRITEASEDIQYGTLEIPLGTKMTNGTSERISEAFGLGQSTPEHLQTPS</sequence>
<keyword evidence="3" id="KW-1185">Reference proteome</keyword>
<gene>
    <name evidence="2" type="ORF">CRG98_028715</name>
</gene>
<evidence type="ECO:0000256" key="1">
    <source>
        <dbReference type="SAM" id="MobiDB-lite"/>
    </source>
</evidence>
<evidence type="ECO:0000313" key="2">
    <source>
        <dbReference type="EMBL" id="PKI50887.1"/>
    </source>
</evidence>